<evidence type="ECO:0000256" key="3">
    <source>
        <dbReference type="ARBA" id="ARBA00022801"/>
    </source>
</evidence>
<dbReference type="InterPro" id="IPR000111">
    <property type="entry name" value="Glyco_hydro_27/36_CS"/>
</dbReference>
<dbReference type="Pfam" id="PF16875">
    <property type="entry name" value="Glyco_hydro_36N"/>
    <property type="match status" value="1"/>
</dbReference>
<name>A0ABX8BLY3_9ACTN</name>
<dbReference type="CDD" id="cd14791">
    <property type="entry name" value="GH36"/>
    <property type="match status" value="1"/>
</dbReference>
<gene>
    <name evidence="8" type="ORF">KGD84_28955</name>
</gene>
<dbReference type="InterPro" id="IPR013785">
    <property type="entry name" value="Aldolase_TIM"/>
</dbReference>
<dbReference type="PROSITE" id="PS00512">
    <property type="entry name" value="ALPHA_GALACTOSIDASE"/>
    <property type="match status" value="1"/>
</dbReference>
<keyword evidence="4 8" id="KW-0326">Glycosidase</keyword>
<dbReference type="PRINTS" id="PR00743">
    <property type="entry name" value="GLHYDRLASE36"/>
</dbReference>
<dbReference type="InterPro" id="IPR031705">
    <property type="entry name" value="Glyco_hydro_36_C"/>
</dbReference>
<dbReference type="InterPro" id="IPR002252">
    <property type="entry name" value="Glyco_hydro_36"/>
</dbReference>
<dbReference type="PANTHER" id="PTHR43053:SF3">
    <property type="entry name" value="ALPHA-GALACTOSIDASE C-RELATED"/>
    <property type="match status" value="1"/>
</dbReference>
<organism evidence="8 9">
    <name type="scientific">Nocardiopsis changdeensis</name>
    <dbReference type="NCBI Taxonomy" id="2831969"/>
    <lineage>
        <taxon>Bacteria</taxon>
        <taxon>Bacillati</taxon>
        <taxon>Actinomycetota</taxon>
        <taxon>Actinomycetes</taxon>
        <taxon>Streptosporangiales</taxon>
        <taxon>Nocardiopsidaceae</taxon>
        <taxon>Nocardiopsis</taxon>
    </lineage>
</organism>
<sequence length="834" mass="90545">MSDTARLSTRSATRTAPVLRIRSRISSCRWAASIASPRPVENVRSRWELWTTGRWSVNNGEENAPRPRFRVGRRWIVSAGVLTAGEPGTEHVGAAPATPGGPPVPQQPGAPTAPAIAPDVPTVRLAAAGTALVLGVPDTGLPYVLHWGADLPDTAGLAALSGPAVPHNTVDAAFPLSLVPGQGEGWSGHPGLSGHREGRASHPSWLVREVVVDPLPDAPAGTGGVLVFTAEAPAAGLGLRGELRMEADGLVRARLEATNTGEDVWTPAALHVFLPLPREAEEVLDPTGRWCRERVPQRRDLAQGTLLRASRRGRTGHDAPLFLVAGTSGFGFRRGEVWGVHVAWSGDHVHLAERLPEGAGQADAVLGGGELLHPGEVRLAPGESYGTPWVCFSWSDRGLDGMSARVHRWLRARPHHPATPRPVVLNTWEAVYFDHRLDTLRALADTAARVGVERFVLDDGWFRGRRDDTAGLGDWTVDPEVWPDGLHPLFDHVRALGMQVGLWVEPEMANPDSDLFRAHPDWILSPADHRPPTGRGQHVLDLGRPEVAAYLLERLDALVAEYRPDHLKWDHNRDLLEAVHGPTGGAGVHRQTAAVYALLDRLRARHPGLEVESCSSGGGRVDLGVLERTDRVWASDVNDPLERLAIQRWTGLLLPPELVGGHVGGPVSHTTGRVTDLATRCLTALIGHPGIEWDISVCTEEELGVLARWTALYRELRPLLHTGDLVRADDPDPAEQLDGVVARDGAQAVFRYARLTSSVRTHPGRVRLPGLRPDLRYRLRWRQDVGWPATMQRAVPEWFTLGEAVASGRVLERSGVQLPNLAPGQVILLHLTPA</sequence>
<proteinExistence type="predicted"/>
<feature type="region of interest" description="Disordered" evidence="5">
    <location>
        <begin position="86"/>
        <end position="114"/>
    </location>
</feature>
<dbReference type="InterPro" id="IPR017853">
    <property type="entry name" value="GH"/>
</dbReference>
<dbReference type="InterPro" id="IPR038417">
    <property type="entry name" value="Alpga-gal_N_sf"/>
</dbReference>
<evidence type="ECO:0000313" key="8">
    <source>
        <dbReference type="EMBL" id="QUX22319.1"/>
    </source>
</evidence>
<accession>A0ABX8BLY3</accession>
<dbReference type="InterPro" id="IPR031704">
    <property type="entry name" value="Glyco_hydro_36_N"/>
</dbReference>
<dbReference type="InterPro" id="IPR050985">
    <property type="entry name" value="Alpha-glycosidase_related"/>
</dbReference>
<dbReference type="Gene3D" id="2.70.98.60">
    <property type="entry name" value="alpha-galactosidase from lactobacil brevis"/>
    <property type="match status" value="1"/>
</dbReference>
<keyword evidence="9" id="KW-1185">Reference proteome</keyword>
<keyword evidence="3 8" id="KW-0378">Hydrolase</keyword>
<evidence type="ECO:0000256" key="2">
    <source>
        <dbReference type="ARBA" id="ARBA00012755"/>
    </source>
</evidence>
<dbReference type="Pfam" id="PF16874">
    <property type="entry name" value="Glyco_hydro_36C"/>
    <property type="match status" value="1"/>
</dbReference>
<evidence type="ECO:0000256" key="1">
    <source>
        <dbReference type="ARBA" id="ARBA00001255"/>
    </source>
</evidence>
<evidence type="ECO:0000259" key="6">
    <source>
        <dbReference type="Pfam" id="PF16874"/>
    </source>
</evidence>
<comment type="catalytic activity">
    <reaction evidence="1">
        <text>Hydrolysis of terminal, non-reducing alpha-D-galactose residues in alpha-D-galactosides, including galactose oligosaccharides, galactomannans and galactolipids.</text>
        <dbReference type="EC" id="3.2.1.22"/>
    </reaction>
</comment>
<dbReference type="InterPro" id="IPR013780">
    <property type="entry name" value="Glyco_hydro_b"/>
</dbReference>
<dbReference type="Pfam" id="PF02065">
    <property type="entry name" value="Melibiase"/>
    <property type="match status" value="1"/>
</dbReference>
<dbReference type="Proteomes" id="UP000676079">
    <property type="component" value="Chromosome"/>
</dbReference>
<protein>
    <recommendedName>
        <fullName evidence="2">alpha-galactosidase</fullName>
        <ecNumber evidence="2">3.2.1.22</ecNumber>
    </recommendedName>
</protein>
<dbReference type="Gene3D" id="3.20.20.70">
    <property type="entry name" value="Aldolase class I"/>
    <property type="match status" value="1"/>
</dbReference>
<evidence type="ECO:0000256" key="4">
    <source>
        <dbReference type="ARBA" id="ARBA00023295"/>
    </source>
</evidence>
<dbReference type="Gene3D" id="2.60.40.1180">
    <property type="entry name" value="Golgi alpha-mannosidase II"/>
    <property type="match status" value="1"/>
</dbReference>
<dbReference type="GO" id="GO:0004557">
    <property type="term" value="F:alpha-galactosidase activity"/>
    <property type="evidence" value="ECO:0007669"/>
    <property type="project" value="UniProtKB-EC"/>
</dbReference>
<feature type="domain" description="Glycosyl hydrolase family 36 C-terminal" evidence="6">
    <location>
        <begin position="740"/>
        <end position="825"/>
    </location>
</feature>
<dbReference type="SUPFAM" id="SSF51445">
    <property type="entry name" value="(Trans)glycosidases"/>
    <property type="match status" value="1"/>
</dbReference>
<reference evidence="8 9" key="1">
    <citation type="submission" date="2021-05" db="EMBL/GenBank/DDBJ databases">
        <title>Direct Submission.</title>
        <authorList>
            <person name="Li K."/>
            <person name="Gao J."/>
        </authorList>
    </citation>
    <scope>NUCLEOTIDE SEQUENCE [LARGE SCALE GENOMIC DNA]</scope>
    <source>
        <strain evidence="8 9">Mg02</strain>
    </source>
</reference>
<evidence type="ECO:0000259" key="7">
    <source>
        <dbReference type="Pfam" id="PF16875"/>
    </source>
</evidence>
<evidence type="ECO:0000313" key="9">
    <source>
        <dbReference type="Proteomes" id="UP000676079"/>
    </source>
</evidence>
<feature type="domain" description="Glycosyl hydrolase family 36 N-terminal" evidence="7">
    <location>
        <begin position="140"/>
        <end position="380"/>
    </location>
</feature>
<dbReference type="PANTHER" id="PTHR43053">
    <property type="entry name" value="GLYCOSIDASE FAMILY 31"/>
    <property type="match status" value="1"/>
</dbReference>
<feature type="compositionally biased region" description="Pro residues" evidence="5">
    <location>
        <begin position="99"/>
        <end position="108"/>
    </location>
</feature>
<dbReference type="EC" id="3.2.1.22" evidence="2"/>
<dbReference type="EMBL" id="CP074133">
    <property type="protein sequence ID" value="QUX22319.1"/>
    <property type="molecule type" value="Genomic_DNA"/>
</dbReference>
<evidence type="ECO:0000256" key="5">
    <source>
        <dbReference type="SAM" id="MobiDB-lite"/>
    </source>
</evidence>